<dbReference type="Proteomes" id="UP000004095">
    <property type="component" value="Unassembled WGS sequence"/>
</dbReference>
<evidence type="ECO:0000313" key="4">
    <source>
        <dbReference type="EMBL" id="EAY29027.1"/>
    </source>
</evidence>
<dbReference type="AlphaFoldDB" id="A1ZL61"/>
<dbReference type="GO" id="GO:0016651">
    <property type="term" value="F:oxidoreductase activity, acting on NAD(P)H"/>
    <property type="evidence" value="ECO:0007669"/>
    <property type="project" value="TreeGrafter"/>
</dbReference>
<dbReference type="InterPro" id="IPR020843">
    <property type="entry name" value="ER"/>
</dbReference>
<comment type="caution">
    <text evidence="4">The sequence shown here is derived from an EMBL/GenBank/DDBJ whole genome shotgun (WGS) entry which is preliminary data.</text>
</comment>
<evidence type="ECO:0000256" key="1">
    <source>
        <dbReference type="ARBA" id="ARBA00022857"/>
    </source>
</evidence>
<dbReference type="NCBIfam" id="TIGR02824">
    <property type="entry name" value="quinone_pig3"/>
    <property type="match status" value="1"/>
</dbReference>
<protein>
    <recommendedName>
        <fullName evidence="3">Enoyl reductase (ER) domain-containing protein</fullName>
    </recommendedName>
</protein>
<keyword evidence="5" id="KW-1185">Reference proteome</keyword>
<dbReference type="InterPro" id="IPR013154">
    <property type="entry name" value="ADH-like_N"/>
</dbReference>
<reference evidence="4 5" key="1">
    <citation type="submission" date="2007-01" db="EMBL/GenBank/DDBJ databases">
        <authorList>
            <person name="Haygood M."/>
            <person name="Podell S."/>
            <person name="Anderson C."/>
            <person name="Hopkinson B."/>
            <person name="Roe K."/>
            <person name="Barbeau K."/>
            <person name="Gaasterland T."/>
            <person name="Ferriera S."/>
            <person name="Johnson J."/>
            <person name="Kravitz S."/>
            <person name="Beeson K."/>
            <person name="Sutton G."/>
            <person name="Rogers Y.-H."/>
            <person name="Friedman R."/>
            <person name="Frazier M."/>
            <person name="Venter J.C."/>
        </authorList>
    </citation>
    <scope>NUCLEOTIDE SEQUENCE [LARGE SCALE GENOMIC DNA]</scope>
    <source>
        <strain evidence="4 5">ATCC 23134</strain>
    </source>
</reference>
<keyword evidence="2" id="KW-0560">Oxidoreductase</keyword>
<dbReference type="InterPro" id="IPR011032">
    <property type="entry name" value="GroES-like_sf"/>
</dbReference>
<gene>
    <name evidence="4" type="ORF">M23134_00181</name>
</gene>
<dbReference type="Pfam" id="PF08240">
    <property type="entry name" value="ADH_N"/>
    <property type="match status" value="1"/>
</dbReference>
<evidence type="ECO:0000256" key="2">
    <source>
        <dbReference type="ARBA" id="ARBA00023002"/>
    </source>
</evidence>
<dbReference type="CDD" id="cd05276">
    <property type="entry name" value="p53_inducible_oxidoreductase"/>
    <property type="match status" value="1"/>
</dbReference>
<proteinExistence type="predicted"/>
<sequence length="339" mass="37082">MVFYEFYDLDKIKMKAVVIKEFGGPEQLRLGEWDKPTPAKNEVLVKVHASALNRADTLQRKGVYPPPAGASPILGLELAGEVVEVGSAISRWQTGDQVFGLVQGGGYAEYAVIHEYMAMPLPQGFTFEQAVAIPEVFLTAFQALRWLARVQPNETVLVHAGASGVGTAAIQLAKAMGARVVVTASVGKHQTCLDLGAELAIDYKTEDFQQRTLDFTQGKGVDVVIDFIAAPYFHQNIEALAVDGRMVILALMGGTKVSEFNLAKMLRKRLSVMGSTLRARSQDYQIKLTQDLAEFAIPLITQGKIAPVIDSVFDWTEVAEAHRYMEANKNVGKIILKIS</sequence>
<dbReference type="SUPFAM" id="SSF50129">
    <property type="entry name" value="GroES-like"/>
    <property type="match status" value="1"/>
</dbReference>
<dbReference type="PANTHER" id="PTHR48106">
    <property type="entry name" value="QUINONE OXIDOREDUCTASE PIG3-RELATED"/>
    <property type="match status" value="1"/>
</dbReference>
<evidence type="ECO:0000259" key="3">
    <source>
        <dbReference type="SMART" id="SM00829"/>
    </source>
</evidence>
<dbReference type="InterPro" id="IPR036291">
    <property type="entry name" value="NAD(P)-bd_dom_sf"/>
</dbReference>
<feature type="domain" description="Enoyl reductase (ER)" evidence="3">
    <location>
        <begin position="23"/>
        <end position="336"/>
    </location>
</feature>
<dbReference type="InterPro" id="IPR014189">
    <property type="entry name" value="Quinone_OxRdtase_PIG3"/>
</dbReference>
<accession>A1ZL61</accession>
<dbReference type="SUPFAM" id="SSF51735">
    <property type="entry name" value="NAD(P)-binding Rossmann-fold domains"/>
    <property type="match status" value="1"/>
</dbReference>
<dbReference type="EMBL" id="AAWS01000013">
    <property type="protein sequence ID" value="EAY29027.1"/>
    <property type="molecule type" value="Genomic_DNA"/>
</dbReference>
<evidence type="ECO:0000313" key="5">
    <source>
        <dbReference type="Proteomes" id="UP000004095"/>
    </source>
</evidence>
<name>A1ZL61_MICM2</name>
<organism evidence="4 5">
    <name type="scientific">Microscilla marina ATCC 23134</name>
    <dbReference type="NCBI Taxonomy" id="313606"/>
    <lineage>
        <taxon>Bacteria</taxon>
        <taxon>Pseudomonadati</taxon>
        <taxon>Bacteroidota</taxon>
        <taxon>Cytophagia</taxon>
        <taxon>Cytophagales</taxon>
        <taxon>Microscillaceae</taxon>
        <taxon>Microscilla</taxon>
    </lineage>
</organism>
<dbReference type="GO" id="GO:0070402">
    <property type="term" value="F:NADPH binding"/>
    <property type="evidence" value="ECO:0007669"/>
    <property type="project" value="TreeGrafter"/>
</dbReference>
<dbReference type="PANTHER" id="PTHR48106:SF18">
    <property type="entry name" value="QUINONE OXIDOREDUCTASE PIG3"/>
    <property type="match status" value="1"/>
</dbReference>
<dbReference type="Pfam" id="PF00107">
    <property type="entry name" value="ADH_zinc_N"/>
    <property type="match status" value="1"/>
</dbReference>
<dbReference type="eggNOG" id="COG0604">
    <property type="taxonomic scope" value="Bacteria"/>
</dbReference>
<dbReference type="SMART" id="SM00829">
    <property type="entry name" value="PKS_ER"/>
    <property type="match status" value="1"/>
</dbReference>
<dbReference type="Gene3D" id="3.40.50.720">
    <property type="entry name" value="NAD(P)-binding Rossmann-like Domain"/>
    <property type="match status" value="1"/>
</dbReference>
<keyword evidence="1" id="KW-0521">NADP</keyword>
<dbReference type="Gene3D" id="3.90.180.10">
    <property type="entry name" value="Medium-chain alcohol dehydrogenases, catalytic domain"/>
    <property type="match status" value="1"/>
</dbReference>
<dbReference type="InterPro" id="IPR013149">
    <property type="entry name" value="ADH-like_C"/>
</dbReference>